<sequence length="274" mass="30321">MRATHLLPVLAFIAQIPPSNTPNDFVEICAGDARVSCALRQSGFSGKEYDVMYSRNHDLLRTVGFLTMLMAVRNLRPGGLVLVGPPCASWIFLSRSQTGRSWSNPDGNGCRAVELANIFIRRLLYILYFAHKRGCKFLIEQPVSSVLWYFRPMRQFLQFTGARRVAFPMGSYGSPSIKMTVTQKGTPLVKKTISKSGKQQVTGIRGALRESASYPPGFGFALAGFIQPKGSPAQSLDLDIGEADPDEDDDQSIDDLIRVGGRRNATWRKLLMAE</sequence>
<reference evidence="2" key="1">
    <citation type="submission" date="2022-10" db="EMBL/GenBank/DDBJ databases">
        <authorList>
            <person name="Chen Y."/>
            <person name="Dougan E. K."/>
            <person name="Chan C."/>
            <person name="Rhodes N."/>
            <person name="Thang M."/>
        </authorList>
    </citation>
    <scope>NUCLEOTIDE SEQUENCE</scope>
</reference>
<reference evidence="3" key="2">
    <citation type="submission" date="2024-04" db="EMBL/GenBank/DDBJ databases">
        <authorList>
            <person name="Chen Y."/>
            <person name="Shah S."/>
            <person name="Dougan E. K."/>
            <person name="Thang M."/>
            <person name="Chan C."/>
        </authorList>
    </citation>
    <scope>NUCLEOTIDE SEQUENCE [LARGE SCALE GENOMIC DNA]</scope>
</reference>
<name>A0A9P1CF68_9DINO</name>
<evidence type="ECO:0000313" key="2">
    <source>
        <dbReference type="EMBL" id="CAI3990316.1"/>
    </source>
</evidence>
<organism evidence="2">
    <name type="scientific">Cladocopium goreaui</name>
    <dbReference type="NCBI Taxonomy" id="2562237"/>
    <lineage>
        <taxon>Eukaryota</taxon>
        <taxon>Sar</taxon>
        <taxon>Alveolata</taxon>
        <taxon>Dinophyceae</taxon>
        <taxon>Suessiales</taxon>
        <taxon>Symbiodiniaceae</taxon>
        <taxon>Cladocopium</taxon>
    </lineage>
</organism>
<dbReference type="EMBL" id="CAMXCT020001461">
    <property type="protein sequence ID" value="CAL1143691.1"/>
    <property type="molecule type" value="Genomic_DNA"/>
</dbReference>
<dbReference type="AlphaFoldDB" id="A0A9P1CF68"/>
<feature type="compositionally biased region" description="Acidic residues" evidence="1">
    <location>
        <begin position="239"/>
        <end position="252"/>
    </location>
</feature>
<feature type="region of interest" description="Disordered" evidence="1">
    <location>
        <begin position="233"/>
        <end position="252"/>
    </location>
</feature>
<evidence type="ECO:0000256" key="1">
    <source>
        <dbReference type="SAM" id="MobiDB-lite"/>
    </source>
</evidence>
<evidence type="ECO:0000313" key="4">
    <source>
        <dbReference type="Proteomes" id="UP001152797"/>
    </source>
</evidence>
<gene>
    <name evidence="2" type="ORF">C1SCF055_LOCUS17315</name>
</gene>
<proteinExistence type="predicted"/>
<dbReference type="EMBL" id="CAMXCT010001461">
    <property type="protein sequence ID" value="CAI3990316.1"/>
    <property type="molecule type" value="Genomic_DNA"/>
</dbReference>
<accession>A0A9P1CF68</accession>
<dbReference type="EMBL" id="CAMXCT030001461">
    <property type="protein sequence ID" value="CAL4777628.1"/>
    <property type="molecule type" value="Genomic_DNA"/>
</dbReference>
<evidence type="ECO:0000313" key="3">
    <source>
        <dbReference type="EMBL" id="CAL1143691.1"/>
    </source>
</evidence>
<keyword evidence="4" id="KW-1185">Reference proteome</keyword>
<protein>
    <submittedName>
        <fullName evidence="2">Uncharacterized protein</fullName>
    </submittedName>
</protein>
<comment type="caution">
    <text evidence="2">The sequence shown here is derived from an EMBL/GenBank/DDBJ whole genome shotgun (WGS) entry which is preliminary data.</text>
</comment>
<dbReference type="Proteomes" id="UP001152797">
    <property type="component" value="Unassembled WGS sequence"/>
</dbReference>